<name>A0D1L1_PARTE</name>
<organism evidence="1 2">
    <name type="scientific">Paramecium tetraurelia</name>
    <dbReference type="NCBI Taxonomy" id="5888"/>
    <lineage>
        <taxon>Eukaryota</taxon>
        <taxon>Sar</taxon>
        <taxon>Alveolata</taxon>
        <taxon>Ciliophora</taxon>
        <taxon>Intramacronucleata</taxon>
        <taxon>Oligohymenophorea</taxon>
        <taxon>Peniculida</taxon>
        <taxon>Parameciidae</taxon>
        <taxon>Paramecium</taxon>
    </lineage>
</organism>
<protein>
    <submittedName>
        <fullName evidence="1">Uncharacterized protein</fullName>
    </submittedName>
</protein>
<gene>
    <name evidence="1" type="ORF">GSPATT00012452001</name>
</gene>
<dbReference type="KEGG" id="ptm:GSPATT00012452001"/>
<dbReference type="RefSeq" id="XP_001444325.1">
    <property type="nucleotide sequence ID" value="XM_001444288.1"/>
</dbReference>
<dbReference type="EMBL" id="CT868252">
    <property type="protein sequence ID" value="CAK76928.1"/>
    <property type="molecule type" value="Genomic_DNA"/>
</dbReference>
<proteinExistence type="predicted"/>
<dbReference type="GeneID" id="5030110"/>
<sequence length="118" mass="13935">MSFKAFSQFEEQQISQTLNFLSDYICCLTSAIKSLKKNEMRKKSIFKRMSSILIKYSKNIKTQSNLGASQLKYSANLLQSMKRISNHYQKVIRVITRINERVSRTCIQHVEFREIYLI</sequence>
<dbReference type="InParanoid" id="A0D1L1"/>
<evidence type="ECO:0000313" key="2">
    <source>
        <dbReference type="Proteomes" id="UP000000600"/>
    </source>
</evidence>
<dbReference type="HOGENOM" id="CLU_2077633_0_0_1"/>
<dbReference type="AlphaFoldDB" id="A0D1L1"/>
<dbReference type="Proteomes" id="UP000000600">
    <property type="component" value="Unassembled WGS sequence"/>
</dbReference>
<reference evidence="1 2" key="1">
    <citation type="journal article" date="2006" name="Nature">
        <title>Global trends of whole-genome duplications revealed by the ciliate Paramecium tetraurelia.</title>
        <authorList>
            <consortium name="Genoscope"/>
            <person name="Aury J.-M."/>
            <person name="Jaillon O."/>
            <person name="Duret L."/>
            <person name="Noel B."/>
            <person name="Jubin C."/>
            <person name="Porcel B.M."/>
            <person name="Segurens B."/>
            <person name="Daubin V."/>
            <person name="Anthouard V."/>
            <person name="Aiach N."/>
            <person name="Arnaiz O."/>
            <person name="Billaut A."/>
            <person name="Beisson J."/>
            <person name="Blanc I."/>
            <person name="Bouhouche K."/>
            <person name="Camara F."/>
            <person name="Duharcourt S."/>
            <person name="Guigo R."/>
            <person name="Gogendeau D."/>
            <person name="Katinka M."/>
            <person name="Keller A.-M."/>
            <person name="Kissmehl R."/>
            <person name="Klotz C."/>
            <person name="Koll F."/>
            <person name="Le Moue A."/>
            <person name="Lepere C."/>
            <person name="Malinsky S."/>
            <person name="Nowacki M."/>
            <person name="Nowak J.K."/>
            <person name="Plattner H."/>
            <person name="Poulain J."/>
            <person name="Ruiz F."/>
            <person name="Serrano V."/>
            <person name="Zagulski M."/>
            <person name="Dessen P."/>
            <person name="Betermier M."/>
            <person name="Weissenbach J."/>
            <person name="Scarpelli C."/>
            <person name="Schachter V."/>
            <person name="Sperling L."/>
            <person name="Meyer E."/>
            <person name="Cohen J."/>
            <person name="Wincker P."/>
        </authorList>
    </citation>
    <scope>NUCLEOTIDE SEQUENCE [LARGE SCALE GENOMIC DNA]</scope>
    <source>
        <strain evidence="1 2">Stock d4-2</strain>
    </source>
</reference>
<keyword evidence="2" id="KW-1185">Reference proteome</keyword>
<evidence type="ECO:0000313" key="1">
    <source>
        <dbReference type="EMBL" id="CAK76928.1"/>
    </source>
</evidence>
<accession>A0D1L1</accession>